<dbReference type="AlphaFoldDB" id="A0ABD4XGN9"/>
<dbReference type="RefSeq" id="WP_140836556.1">
    <property type="nucleotide sequence ID" value="NZ_CP097574.1"/>
</dbReference>
<dbReference type="Gene3D" id="3.40.630.30">
    <property type="match status" value="1"/>
</dbReference>
<name>A0ABD4XGN9_WEIPA</name>
<reference evidence="2 3" key="1">
    <citation type="submission" date="2020-03" db="EMBL/GenBank/DDBJ databases">
        <title>Comparative genomics of Weissella paramesenteroides.</title>
        <authorList>
            <person name="Kant R."/>
            <person name="Takala T."/>
            <person name="Saris P."/>
        </authorList>
    </citation>
    <scope>NUCLEOTIDE SEQUENCE [LARGE SCALE GENOMIC DNA]</scope>
    <source>
        <strain evidence="2 3">SJ27-4</strain>
    </source>
</reference>
<evidence type="ECO:0000259" key="1">
    <source>
        <dbReference type="PROSITE" id="PS51186"/>
    </source>
</evidence>
<accession>A0ABD4XGN9</accession>
<evidence type="ECO:0000313" key="2">
    <source>
        <dbReference type="EMBL" id="MDF8370242.1"/>
    </source>
</evidence>
<dbReference type="Pfam" id="PF00583">
    <property type="entry name" value="Acetyltransf_1"/>
    <property type="match status" value="1"/>
</dbReference>
<dbReference type="GeneID" id="93951066"/>
<proteinExistence type="predicted"/>
<dbReference type="InterPro" id="IPR000182">
    <property type="entry name" value="GNAT_dom"/>
</dbReference>
<sequence>MEIIDVTPKTEADWERIYLEAFPEYEQRPIADLVAMSEQQSGTRMQVITDEDQVIGVLYLCEIGVAKAFVLYFAMDAAIQSKGYGSRALAILKERYPEGLILEAEETGQQAENEEQRVKRYAFYMRNGFQDKQLLSENSGGVFHLLATTKEVSATEYLQAMQTLSIDAVIRRAQ</sequence>
<dbReference type="Proteomes" id="UP001215461">
    <property type="component" value="Unassembled WGS sequence"/>
</dbReference>
<evidence type="ECO:0000313" key="3">
    <source>
        <dbReference type="Proteomes" id="UP001215461"/>
    </source>
</evidence>
<comment type="caution">
    <text evidence="2">The sequence shown here is derived from an EMBL/GenBank/DDBJ whole genome shotgun (WGS) entry which is preliminary data.</text>
</comment>
<dbReference type="PROSITE" id="PS51186">
    <property type="entry name" value="GNAT"/>
    <property type="match status" value="1"/>
</dbReference>
<dbReference type="InterPro" id="IPR016181">
    <property type="entry name" value="Acyl_CoA_acyltransferase"/>
</dbReference>
<organism evidence="2 3">
    <name type="scientific">Weissella paramesenteroides</name>
    <name type="common">Leuconostoc paramesenteroides</name>
    <dbReference type="NCBI Taxonomy" id="1249"/>
    <lineage>
        <taxon>Bacteria</taxon>
        <taxon>Bacillati</taxon>
        <taxon>Bacillota</taxon>
        <taxon>Bacilli</taxon>
        <taxon>Lactobacillales</taxon>
        <taxon>Lactobacillaceae</taxon>
        <taxon>Weissella</taxon>
    </lineage>
</organism>
<dbReference type="EMBL" id="JAANXN010000001">
    <property type="protein sequence ID" value="MDF8370242.1"/>
    <property type="molecule type" value="Genomic_DNA"/>
</dbReference>
<gene>
    <name evidence="2" type="ORF">G9403_01040</name>
</gene>
<feature type="domain" description="N-acetyltransferase" evidence="1">
    <location>
        <begin position="1"/>
        <end position="155"/>
    </location>
</feature>
<protein>
    <submittedName>
        <fullName evidence="2">GNAT family N-acetyltransferase</fullName>
    </submittedName>
</protein>
<dbReference type="SUPFAM" id="SSF55729">
    <property type="entry name" value="Acyl-CoA N-acyltransferases (Nat)"/>
    <property type="match status" value="1"/>
</dbReference>